<protein>
    <submittedName>
        <fullName evidence="1">Uncharacterized protein</fullName>
    </submittedName>
</protein>
<dbReference type="Proteomes" id="UP001161017">
    <property type="component" value="Unassembled WGS sequence"/>
</dbReference>
<accession>A0AA43TSN1</accession>
<evidence type="ECO:0000313" key="2">
    <source>
        <dbReference type="Proteomes" id="UP001161017"/>
    </source>
</evidence>
<organism evidence="1 2">
    <name type="scientific">Ramalina farinacea</name>
    <dbReference type="NCBI Taxonomy" id="258253"/>
    <lineage>
        <taxon>Eukaryota</taxon>
        <taxon>Fungi</taxon>
        <taxon>Dikarya</taxon>
        <taxon>Ascomycota</taxon>
        <taxon>Pezizomycotina</taxon>
        <taxon>Lecanoromycetes</taxon>
        <taxon>OSLEUM clade</taxon>
        <taxon>Lecanoromycetidae</taxon>
        <taxon>Lecanorales</taxon>
        <taxon>Lecanorineae</taxon>
        <taxon>Ramalinaceae</taxon>
        <taxon>Ramalina</taxon>
    </lineage>
</organism>
<name>A0AA43TSN1_9LECA</name>
<dbReference type="EMBL" id="JAPUFD010000001">
    <property type="protein sequence ID" value="MDI1485385.1"/>
    <property type="molecule type" value="Genomic_DNA"/>
</dbReference>
<evidence type="ECO:0000313" key="1">
    <source>
        <dbReference type="EMBL" id="MDI1485385.1"/>
    </source>
</evidence>
<proteinExistence type="predicted"/>
<dbReference type="AlphaFoldDB" id="A0AA43TSN1"/>
<gene>
    <name evidence="1" type="ORF">OHK93_000522</name>
</gene>
<comment type="caution">
    <text evidence="1">The sequence shown here is derived from an EMBL/GenBank/DDBJ whole genome shotgun (WGS) entry which is preliminary data.</text>
</comment>
<keyword evidence="2" id="KW-1185">Reference proteome</keyword>
<reference evidence="1" key="1">
    <citation type="journal article" date="2023" name="Genome Biol. Evol.">
        <title>First Whole Genome Sequence and Flow Cytometry Genome Size Data for the Lichen-Forming Fungus Ramalina farinacea (Ascomycota).</title>
        <authorList>
            <person name="Llewellyn T."/>
            <person name="Mian S."/>
            <person name="Hill R."/>
            <person name="Leitch I.J."/>
            <person name="Gaya E."/>
        </authorList>
    </citation>
    <scope>NUCLEOTIDE SEQUENCE</scope>
    <source>
        <strain evidence="1">LIQ254RAFAR</strain>
    </source>
</reference>
<sequence length="329" mass="37063">MDADSLNGEWPSLLTDECNPYMLGDTGFVSGGKLEQQDESSIPYESFRYMYNQGHAIQEAAVDATQFPIGSPFADPTPMSTDSPWRISKEVSTELQHISPRELASTCDCNQQVLHQLHNLTSLLEIPAAFDTALNRNKEAVNLCHRILTNQNHHHPDISFVMTLTALIAKIIVVYDQVYDLFNQHVGSSSLPLRNANHLHEQETFNERLMAPSPGMMSACRSDSPHSCSTSMSGITPPSLSNFPVRLTLGTYQLDQEDEEKLKSDIFRIELSKVGSLIRAFEQKFCDAAPQTHQQSKYEAKAFEDMLYYLQKRLRVSVERPRRPGTMHG</sequence>